<keyword evidence="2" id="KW-0378">Hydrolase</keyword>
<dbReference type="PRINTS" id="PR00412">
    <property type="entry name" value="EPOXHYDRLASE"/>
</dbReference>
<accession>A0A833JEQ2</accession>
<dbReference type="InterPro" id="IPR050266">
    <property type="entry name" value="AB_hydrolase_sf"/>
</dbReference>
<dbReference type="PANTHER" id="PTHR43798">
    <property type="entry name" value="MONOACYLGLYCEROL LIPASE"/>
    <property type="match status" value="1"/>
</dbReference>
<dbReference type="Proteomes" id="UP000442694">
    <property type="component" value="Unassembled WGS sequence"/>
</dbReference>
<dbReference type="EMBL" id="WFLN01000007">
    <property type="protein sequence ID" value="KAB8029959.1"/>
    <property type="molecule type" value="Genomic_DNA"/>
</dbReference>
<comment type="caution">
    <text evidence="2">The sequence shown here is derived from an EMBL/GenBank/DDBJ whole genome shotgun (WGS) entry which is preliminary data.</text>
</comment>
<dbReference type="GO" id="GO:0016787">
    <property type="term" value="F:hydrolase activity"/>
    <property type="evidence" value="ECO:0007669"/>
    <property type="project" value="UniProtKB-KW"/>
</dbReference>
<dbReference type="Pfam" id="PF00561">
    <property type="entry name" value="Abhydrolase_1"/>
    <property type="match status" value="1"/>
</dbReference>
<gene>
    <name evidence="2" type="ORF">GCL57_10510</name>
</gene>
<evidence type="ECO:0000313" key="2">
    <source>
        <dbReference type="EMBL" id="KAB8029959.1"/>
    </source>
</evidence>
<dbReference type="RefSeq" id="WP_152213301.1">
    <property type="nucleotide sequence ID" value="NZ_WFLN01000007.1"/>
</dbReference>
<dbReference type="InterPro" id="IPR029058">
    <property type="entry name" value="AB_hydrolase_fold"/>
</dbReference>
<reference evidence="2 3" key="1">
    <citation type="submission" date="2019-10" db="EMBL/GenBank/DDBJ databases">
        <title>New genus of Silvanigrellaceae.</title>
        <authorList>
            <person name="Pitt A."/>
            <person name="Hahn M.W."/>
        </authorList>
    </citation>
    <scope>NUCLEOTIDE SEQUENCE [LARGE SCALE GENOMIC DNA]</scope>
    <source>
        <strain evidence="2 3">33A1-SZDP</strain>
    </source>
</reference>
<evidence type="ECO:0000313" key="3">
    <source>
        <dbReference type="Proteomes" id="UP000442694"/>
    </source>
</evidence>
<dbReference type="InterPro" id="IPR000639">
    <property type="entry name" value="Epox_hydrolase-like"/>
</dbReference>
<name>A0A833JEQ2_9BACT</name>
<dbReference type="SUPFAM" id="SSF53474">
    <property type="entry name" value="alpha/beta-Hydrolases"/>
    <property type="match status" value="1"/>
</dbReference>
<dbReference type="PRINTS" id="PR00111">
    <property type="entry name" value="ABHYDROLASE"/>
</dbReference>
<proteinExistence type="predicted"/>
<keyword evidence="3" id="KW-1185">Reference proteome</keyword>
<evidence type="ECO:0000259" key="1">
    <source>
        <dbReference type="Pfam" id="PF00561"/>
    </source>
</evidence>
<protein>
    <submittedName>
        <fullName evidence="2">Alpha/beta fold hydrolase</fullName>
    </submittedName>
</protein>
<dbReference type="PANTHER" id="PTHR43798:SF33">
    <property type="entry name" value="HYDROLASE, PUTATIVE (AFU_ORTHOLOGUE AFUA_2G14860)-RELATED"/>
    <property type="match status" value="1"/>
</dbReference>
<dbReference type="GO" id="GO:0016020">
    <property type="term" value="C:membrane"/>
    <property type="evidence" value="ECO:0007669"/>
    <property type="project" value="TreeGrafter"/>
</dbReference>
<dbReference type="Gene3D" id="3.40.50.1820">
    <property type="entry name" value="alpha/beta hydrolase"/>
    <property type="match status" value="1"/>
</dbReference>
<dbReference type="InterPro" id="IPR000073">
    <property type="entry name" value="AB_hydrolase_1"/>
</dbReference>
<sequence>MHLFENYFIDVNGYNTRYWSVGSSPSIILLLHGFALSVEFWSENILELSKDHKVIAVDLLGFGQTDKPKSKPKLENHPLFIHEFLKKLNIKKVKIIGHSMGGLISLKFSQMFPEMVEHLVLIGSPGFRTDIPIHLSIFSLPFLGEIMVKPNKKGLENALNRNTFNKNVIKKEQIELLYNYSLNPQMNKVLLWVNRSAVNIFGIKKHIVKTIKKEIHKLKMPVMIIWGKEDSIIYVSHAHAGKELIQHSRLVIFENCGHMPQIEYPEKFNEIVLDFFSQ</sequence>
<organism evidence="2 3">
    <name type="scientific">Fluviispira multicolorata</name>
    <dbReference type="NCBI Taxonomy" id="2654512"/>
    <lineage>
        <taxon>Bacteria</taxon>
        <taxon>Pseudomonadati</taxon>
        <taxon>Bdellovibrionota</taxon>
        <taxon>Oligoflexia</taxon>
        <taxon>Silvanigrellales</taxon>
        <taxon>Silvanigrellaceae</taxon>
        <taxon>Fluviispira</taxon>
    </lineage>
</organism>
<feature type="domain" description="AB hydrolase-1" evidence="1">
    <location>
        <begin position="28"/>
        <end position="263"/>
    </location>
</feature>
<dbReference type="AlphaFoldDB" id="A0A833JEQ2"/>